<reference evidence="24" key="1">
    <citation type="submission" date="2025-08" db="UniProtKB">
        <authorList>
            <consortium name="RefSeq"/>
        </authorList>
    </citation>
    <scope>IDENTIFICATION</scope>
    <source>
        <tissue evidence="24">Epidermis and Blubber</tissue>
    </source>
</reference>
<keyword evidence="9" id="KW-0653">Protein transport</keyword>
<evidence type="ECO:0000256" key="4">
    <source>
        <dbReference type="ARBA" id="ARBA00022448"/>
    </source>
</evidence>
<feature type="compositionally biased region" description="Polar residues" evidence="21">
    <location>
        <begin position="922"/>
        <end position="933"/>
    </location>
</feature>
<dbReference type="Gene3D" id="1.10.238.10">
    <property type="entry name" value="EF-hand"/>
    <property type="match status" value="1"/>
</dbReference>
<evidence type="ECO:0000256" key="15">
    <source>
        <dbReference type="ARBA" id="ARBA00056089"/>
    </source>
</evidence>
<evidence type="ECO:0000256" key="13">
    <source>
        <dbReference type="ARBA" id="ARBA00023136"/>
    </source>
</evidence>
<evidence type="ECO:0000256" key="3">
    <source>
        <dbReference type="ARBA" id="ARBA00004556"/>
    </source>
</evidence>
<evidence type="ECO:0000256" key="11">
    <source>
        <dbReference type="ARBA" id="ARBA00023034"/>
    </source>
</evidence>
<feature type="region of interest" description="Disordered" evidence="21">
    <location>
        <begin position="615"/>
        <end position="676"/>
    </location>
</feature>
<keyword evidence="11" id="KW-0333">Golgi apparatus</keyword>
<evidence type="ECO:0000256" key="20">
    <source>
        <dbReference type="SAM" id="Coils"/>
    </source>
</evidence>
<feature type="region of interest" description="Disordered" evidence="21">
    <location>
        <begin position="777"/>
        <end position="811"/>
    </location>
</feature>
<evidence type="ECO:0000256" key="17">
    <source>
        <dbReference type="ARBA" id="ARBA00072950"/>
    </source>
</evidence>
<dbReference type="Pfam" id="PF12763">
    <property type="entry name" value="EH"/>
    <property type="match status" value="1"/>
</dbReference>
<evidence type="ECO:0000256" key="9">
    <source>
        <dbReference type="ARBA" id="ARBA00022927"/>
    </source>
</evidence>
<proteinExistence type="predicted"/>
<dbReference type="GO" id="GO:0030130">
    <property type="term" value="C:clathrin coat of trans-Golgi network vesicle"/>
    <property type="evidence" value="ECO:0007669"/>
    <property type="project" value="UniProtKB-ARBA"/>
</dbReference>
<evidence type="ECO:0000256" key="18">
    <source>
        <dbReference type="ARBA" id="ARBA00079233"/>
    </source>
</evidence>
<evidence type="ECO:0000256" key="5">
    <source>
        <dbReference type="ARBA" id="ARBA00022490"/>
    </source>
</evidence>
<keyword evidence="5" id="KW-0963">Cytoplasm</keyword>
<comment type="subcellular location">
    <subcellularLocation>
        <location evidence="3">Cytoplasm</location>
        <location evidence="3">Perinuclear region</location>
    </subcellularLocation>
    <subcellularLocation>
        <location evidence="1">Cytoplasmic vesicle</location>
        <location evidence="1">Clathrin-coated vesicle</location>
    </subcellularLocation>
    <subcellularLocation>
        <location evidence="2">Golgi apparatus</location>
        <location evidence="2">trans-Golgi network membrane</location>
        <topology evidence="2">Peripheral membrane protein</topology>
    </subcellularLocation>
</comment>
<evidence type="ECO:0000313" key="24">
    <source>
        <dbReference type="RefSeq" id="XP_036692056.1"/>
    </source>
</evidence>
<comment type="subunit">
    <text evidence="16">Self-associates. Interacts with GGA1 (via GAE domain). Interacts with GGA2 and GGA3. Interacts with AP1G1 (via GAE domain), a subunit of adapter protein complex AP-1. Interacts with AP1G2 (via GAE domain) a subunit of adapter protein complex AP-1. Component of the aftiphilin/p200/gamma-synergin complex, at least composed of AFTPH/aftiphilin, HEATR5B/p200a and SYNRG/gamma-synergin, which plays a role in the AP1G1/AP-1-mediated trafficking of transferrin from early to recycling endosomes. Within the complex interacts with AFTPH/aftiphilin and HEATR5B/p200a; the interactions are direct. Interacts (via EH domain) with SCAMP1.</text>
</comment>
<feature type="compositionally biased region" description="Basic and acidic residues" evidence="21">
    <location>
        <begin position="777"/>
        <end position="789"/>
    </location>
</feature>
<sequence length="1367" mass="145767">MALRPGTGAGGGGAAGPGAGAAGGGSFMFPVAGGIRPPQAGLMPMQQQGFPMVSVMQPNMQGMIGMNYSSQMSQGPIAMQAGIPMGPIPAGGMPYLGQAPFLGMRPPGPQYTPDMQKQFAEEQQKRFEQQQKLLEEERKRRQFEEQKQKLRLLSSVKPKTGEKSRDDALEAIKGNLDGFSRDAKMHPTPASHPKKPDYPTSSHSAKTVSPSPAFLDEEEFSDFMQGPVEAPTCGPSSTSQPFQSFHPTAPLGQLHAQKAGAQYIPPGPSLEEKLLVSCDISTSGQEQIKLNTSEVGRKAIGPGSSKNHPSLTANNGGAVDGRVSGTTTAEAEKTSDQNLSIEESGVGVFPSQDPVQPRMPPWIYNESLVPDVYKKILETTMTPTGIDTAKLYPILMSSGLPRETLGQIWALANRTTPGKLTKEELYTVLAMIAVTQRGVPAMSPDALNQFPAAPVPTLSGFPMTLPTAVSQPTGMPSGPAGSMPLTLGQPVMGINLVGPVGGAAAQTSSGFMSAYPANQVVKPEEDDFQDFQDASKSGSLDDSFSDFQELPASSKSNSQHGNSAPSLLMPLPGTKGSASVDKYAVFKGIAADKSSENTVPFGEPGDKYSAFRELEQTAESKSSGENFAEFRSAGNDDGFTDFKTADSISPLEPPAKDKPFPAAFPSGAIQQKPQTQVKNPLNLADLDMFSSVTCSSEKPLSFSAAFSASKSVSSRPQLAGSAAPMTTLASTKTSSLADDFGEFNLFGEYSSPASVGEQDDFADFMAFSNSSISSEQKADDKYEALKEESSPVPLSSSASSTVKNGQSSAAASTKYDVFKQLSLEGSGLGVEELKDNTSSGKSDDDFADFHSSKFSSMNSDRSLGEKAAAFRHTKEDSASVKSLDLPSIGGSSVGKEDSEDALSVQFDMKLADVGGDLKHGMSDSSLDLPTVSGQHPPAAAGSGASAAASALQKKDTSFGSTENLPMTSLSKVTAFTSEDAPPETTFPAFASFKDVMPQASEQKEYKSGDYRDFTRQDLPAAERSQEATCPSPASSSASHDTPKECADDFGEFQSEKPKISKFDFLVANSQGKVKSSEEMIKSELATFDLSVQGSHKRSLSLGDKEISRSSPSPAPEQPFRDRSNTLSEKPALPVIRDKYKDLTGEVEENERYAYEWQRCLGSALEVIKKANDTLNGISSSSVCTEVIQSAQGMEYLLGVVEVYRVTKRVELGIKATAVCSEKLQQLLKDIDKVWNNLIGFMSLATLTQTPIRTQPPCFEVLRSILCHHAPFPLSRPDENSLDFSSCMLRPGIKNAQELACGVCLLNVDSRSRKEEKPAEEHPKKAFNSDTDSFKLAYGGHQYHASCANFWINCVEPKPPGLVLPDLL</sequence>
<dbReference type="InterPro" id="IPR000261">
    <property type="entry name" value="EH_dom"/>
</dbReference>
<dbReference type="CTD" id="11276"/>
<feature type="region of interest" description="Disordered" evidence="21">
    <location>
        <begin position="1098"/>
        <end position="1127"/>
    </location>
</feature>
<keyword evidence="12 20" id="KW-0175">Coiled coil</keyword>
<evidence type="ECO:0000256" key="19">
    <source>
        <dbReference type="ARBA" id="ARBA00084050"/>
    </source>
</evidence>
<evidence type="ECO:0000256" key="6">
    <source>
        <dbReference type="ARBA" id="ARBA00022553"/>
    </source>
</evidence>
<evidence type="ECO:0000256" key="21">
    <source>
        <dbReference type="SAM" id="MobiDB-lite"/>
    </source>
</evidence>
<name>A0A8B8W4P3_BALMU</name>
<protein>
    <recommendedName>
        <fullName evidence="17">Synergin gamma</fullName>
    </recommendedName>
    <alternativeName>
        <fullName evidence="19">AP1 subunit gamma-binding protein 1</fullName>
    </alternativeName>
    <alternativeName>
        <fullName evidence="18">Gamma-synergin</fullName>
    </alternativeName>
</protein>
<dbReference type="Pfam" id="PF25999">
    <property type="entry name" value="SYNRG_C"/>
    <property type="match status" value="1"/>
</dbReference>
<feature type="domain" description="EH" evidence="22">
    <location>
        <begin position="365"/>
        <end position="476"/>
    </location>
</feature>
<keyword evidence="7" id="KW-0254">Endocytosis</keyword>
<feature type="compositionally biased region" description="Low complexity" evidence="21">
    <location>
        <begin position="790"/>
        <end position="803"/>
    </location>
</feature>
<evidence type="ECO:0000313" key="23">
    <source>
        <dbReference type="Proteomes" id="UP000694857"/>
    </source>
</evidence>
<dbReference type="SMART" id="SM00027">
    <property type="entry name" value="EH"/>
    <property type="match status" value="1"/>
</dbReference>
<evidence type="ECO:0000256" key="14">
    <source>
        <dbReference type="ARBA" id="ARBA00023329"/>
    </source>
</evidence>
<feature type="compositionally biased region" description="Polar residues" evidence="21">
    <location>
        <begin position="852"/>
        <end position="861"/>
    </location>
</feature>
<feature type="region of interest" description="Disordered" evidence="21">
    <location>
        <begin position="297"/>
        <end position="338"/>
    </location>
</feature>
<accession>A0A8B8W4P3</accession>
<evidence type="ECO:0000256" key="1">
    <source>
        <dbReference type="ARBA" id="ARBA00004132"/>
    </source>
</evidence>
<evidence type="ECO:0000256" key="16">
    <source>
        <dbReference type="ARBA" id="ARBA00064325"/>
    </source>
</evidence>
<dbReference type="InterPro" id="IPR059024">
    <property type="entry name" value="SYNRG_C"/>
</dbReference>
<dbReference type="GO" id="GO:0006897">
    <property type="term" value="P:endocytosis"/>
    <property type="evidence" value="ECO:0007669"/>
    <property type="project" value="UniProtKB-KW"/>
</dbReference>
<feature type="region of interest" description="Disordered" evidence="21">
    <location>
        <begin position="998"/>
        <end position="1052"/>
    </location>
</feature>
<dbReference type="InterPro" id="IPR011992">
    <property type="entry name" value="EF-hand-dom_pair"/>
</dbReference>
<dbReference type="GeneID" id="118886433"/>
<feature type="region of interest" description="Disordered" evidence="21">
    <location>
        <begin position="530"/>
        <end position="570"/>
    </location>
</feature>
<evidence type="ECO:0000256" key="7">
    <source>
        <dbReference type="ARBA" id="ARBA00022583"/>
    </source>
</evidence>
<evidence type="ECO:0000256" key="10">
    <source>
        <dbReference type="ARBA" id="ARBA00022990"/>
    </source>
</evidence>
<comment type="function">
    <text evidence="15">Plays a role in endocytosis and/or membrane trafficking at the trans-Golgi network (TGN). May act by linking the adapter protein complex AP-1 to other proteins. Component of clathrin-coated vesicles. Component of the aftiphilin/p200/gamma-synergin complex, which plays roles in AP1G1/AP-1-mediated protein trafficking including the trafficking of transferrin from early to recycling endosomes, and the membrane trafficking of furin and the lysosomal enzyme cathepsin D between the trans-Golgi network (TGN) and endosomes.</text>
</comment>
<keyword evidence="13" id="KW-0472">Membrane</keyword>
<feature type="coiled-coil region" evidence="20">
    <location>
        <begin position="117"/>
        <end position="153"/>
    </location>
</feature>
<keyword evidence="4" id="KW-0813">Transport</keyword>
<feature type="region of interest" description="Disordered" evidence="21">
    <location>
        <begin position="831"/>
        <end position="899"/>
    </location>
</feature>
<dbReference type="GO" id="GO:0015031">
    <property type="term" value="P:protein transport"/>
    <property type="evidence" value="ECO:0007669"/>
    <property type="project" value="UniProtKB-KW"/>
</dbReference>
<dbReference type="GO" id="GO:0048471">
    <property type="term" value="C:perinuclear region of cytoplasm"/>
    <property type="evidence" value="ECO:0007669"/>
    <property type="project" value="UniProtKB-SubCell"/>
</dbReference>
<feature type="region of interest" description="Disordered" evidence="21">
    <location>
        <begin position="919"/>
        <end position="964"/>
    </location>
</feature>
<dbReference type="Proteomes" id="UP000694857">
    <property type="component" value="Chromosome 20"/>
</dbReference>
<feature type="compositionally biased region" description="Polar residues" evidence="21">
    <location>
        <begin position="199"/>
        <end position="210"/>
    </location>
</feature>
<dbReference type="PROSITE" id="PS50031">
    <property type="entry name" value="EH"/>
    <property type="match status" value="1"/>
</dbReference>
<keyword evidence="8" id="KW-0677">Repeat</keyword>
<dbReference type="SUPFAM" id="SSF47473">
    <property type="entry name" value="EF-hand"/>
    <property type="match status" value="1"/>
</dbReference>
<dbReference type="FunFam" id="1.10.238.10:FF:000075">
    <property type="entry name" value="synergin gamma isoform X2"/>
    <property type="match status" value="1"/>
</dbReference>
<gene>
    <name evidence="24" type="primary">SYNRG</name>
</gene>
<dbReference type="RefSeq" id="XP_036692056.1">
    <property type="nucleotide sequence ID" value="XM_036836161.1"/>
</dbReference>
<feature type="compositionally biased region" description="Polar residues" evidence="21">
    <location>
        <begin position="532"/>
        <end position="565"/>
    </location>
</feature>
<evidence type="ECO:0000256" key="2">
    <source>
        <dbReference type="ARBA" id="ARBA00004150"/>
    </source>
</evidence>
<dbReference type="PANTHER" id="PTHR15463">
    <property type="entry name" value="AP1 GAMMA SUBUNIT BINDING PROTEIN 1"/>
    <property type="match status" value="1"/>
</dbReference>
<evidence type="ECO:0000256" key="12">
    <source>
        <dbReference type="ARBA" id="ARBA00023054"/>
    </source>
</evidence>
<feature type="compositionally biased region" description="Low complexity" evidence="21">
    <location>
        <begin position="938"/>
        <end position="950"/>
    </location>
</feature>
<keyword evidence="6" id="KW-0597">Phosphoprotein</keyword>
<feature type="compositionally biased region" description="Basic and acidic residues" evidence="21">
    <location>
        <begin position="1001"/>
        <end position="1015"/>
    </location>
</feature>
<dbReference type="CDD" id="cd00052">
    <property type="entry name" value="EH"/>
    <property type="match status" value="1"/>
</dbReference>
<evidence type="ECO:0000259" key="22">
    <source>
        <dbReference type="PROSITE" id="PS50031"/>
    </source>
</evidence>
<keyword evidence="14" id="KW-0968">Cytoplasmic vesicle</keyword>
<feature type="compositionally biased region" description="Basic and acidic residues" evidence="21">
    <location>
        <begin position="831"/>
        <end position="851"/>
    </location>
</feature>
<feature type="region of interest" description="Disordered" evidence="21">
    <location>
        <begin position="177"/>
        <end position="210"/>
    </location>
</feature>
<dbReference type="InterPro" id="IPR039656">
    <property type="entry name" value="SYNRG"/>
</dbReference>
<feature type="compositionally biased region" description="Polar residues" evidence="21">
    <location>
        <begin position="304"/>
        <end position="315"/>
    </location>
</feature>
<dbReference type="PANTHER" id="PTHR15463:SF2">
    <property type="entry name" value="SYNERGIN GAMMA"/>
    <property type="match status" value="1"/>
</dbReference>
<organism evidence="23 24">
    <name type="scientific">Balaenoptera musculus</name>
    <name type="common">Blue whale</name>
    <dbReference type="NCBI Taxonomy" id="9771"/>
    <lineage>
        <taxon>Eukaryota</taxon>
        <taxon>Metazoa</taxon>
        <taxon>Chordata</taxon>
        <taxon>Craniata</taxon>
        <taxon>Vertebrata</taxon>
        <taxon>Euteleostomi</taxon>
        <taxon>Mammalia</taxon>
        <taxon>Eutheria</taxon>
        <taxon>Laurasiatheria</taxon>
        <taxon>Artiodactyla</taxon>
        <taxon>Whippomorpha</taxon>
        <taxon>Cetacea</taxon>
        <taxon>Mysticeti</taxon>
        <taxon>Balaenopteridae</taxon>
        <taxon>Balaenoptera</taxon>
    </lineage>
</organism>
<evidence type="ECO:0000256" key="8">
    <source>
        <dbReference type="ARBA" id="ARBA00022737"/>
    </source>
</evidence>
<keyword evidence="10" id="KW-0007">Acetylation</keyword>
<keyword evidence="23" id="KW-1185">Reference proteome</keyword>